<gene>
    <name evidence="2" type="ORF">SERLA73DRAFT_174544</name>
</gene>
<feature type="region of interest" description="Disordered" evidence="1">
    <location>
        <begin position="16"/>
        <end position="51"/>
    </location>
</feature>
<protein>
    <submittedName>
        <fullName evidence="2">Uncharacterized protein</fullName>
    </submittedName>
</protein>
<evidence type="ECO:0000313" key="3">
    <source>
        <dbReference type="Proteomes" id="UP000008063"/>
    </source>
</evidence>
<dbReference type="Proteomes" id="UP000008063">
    <property type="component" value="Unassembled WGS sequence"/>
</dbReference>
<proteinExistence type="predicted"/>
<evidence type="ECO:0000256" key="1">
    <source>
        <dbReference type="SAM" id="MobiDB-lite"/>
    </source>
</evidence>
<feature type="compositionally biased region" description="Polar residues" evidence="1">
    <location>
        <begin position="42"/>
        <end position="51"/>
    </location>
</feature>
<dbReference type="EMBL" id="GL945474">
    <property type="protein sequence ID" value="EGO05402.1"/>
    <property type="molecule type" value="Genomic_DNA"/>
</dbReference>
<reference evidence="3" key="1">
    <citation type="journal article" date="2011" name="Science">
        <title>The plant cell wall-decomposing machinery underlies the functional diversity of forest fungi.</title>
        <authorList>
            <person name="Eastwood D.C."/>
            <person name="Floudas D."/>
            <person name="Binder M."/>
            <person name="Majcherczyk A."/>
            <person name="Schneider P."/>
            <person name="Aerts A."/>
            <person name="Asiegbu F.O."/>
            <person name="Baker S.E."/>
            <person name="Barry K."/>
            <person name="Bendiksby M."/>
            <person name="Blumentritt M."/>
            <person name="Coutinho P.M."/>
            <person name="Cullen D."/>
            <person name="de Vries R.P."/>
            <person name="Gathman A."/>
            <person name="Goodell B."/>
            <person name="Henrissat B."/>
            <person name="Ihrmark K."/>
            <person name="Kauserud H."/>
            <person name="Kohler A."/>
            <person name="LaButti K."/>
            <person name="Lapidus A."/>
            <person name="Lavin J.L."/>
            <person name="Lee Y.-H."/>
            <person name="Lindquist E."/>
            <person name="Lilly W."/>
            <person name="Lucas S."/>
            <person name="Morin E."/>
            <person name="Murat C."/>
            <person name="Oguiza J.A."/>
            <person name="Park J."/>
            <person name="Pisabarro A.G."/>
            <person name="Riley R."/>
            <person name="Rosling A."/>
            <person name="Salamov A."/>
            <person name="Schmidt O."/>
            <person name="Schmutz J."/>
            <person name="Skrede I."/>
            <person name="Stenlid J."/>
            <person name="Wiebenga A."/>
            <person name="Xie X."/>
            <person name="Kuees U."/>
            <person name="Hibbett D.S."/>
            <person name="Hoffmeister D."/>
            <person name="Hoegberg N."/>
            <person name="Martin F."/>
            <person name="Grigoriev I.V."/>
            <person name="Watkinson S.C."/>
        </authorList>
    </citation>
    <scope>NUCLEOTIDE SEQUENCE [LARGE SCALE GENOMIC DNA]</scope>
    <source>
        <strain evidence="3">strain S7.3</strain>
    </source>
</reference>
<dbReference type="AlphaFoldDB" id="F8PGG9"/>
<accession>F8PGG9</accession>
<sequence>MSMTVHILIPPVVSEMDPSQPRALRRSSRNVNKAPPRYQDASAYSSYPDTAPSTDFEKMMDTLNKQAYTSDRYGAVDDAMVYALFDKKARPNKRNAFHPVRVDEGSTTFPTGPQGLEMRNIIVSMVDRARPSLRECKEAAGVVVEKYQDIF</sequence>
<evidence type="ECO:0000313" key="2">
    <source>
        <dbReference type="EMBL" id="EGO05402.1"/>
    </source>
</evidence>
<name>F8PGG9_SERL3</name>
<dbReference type="InParanoid" id="F8PGG9"/>
<keyword evidence="3" id="KW-1185">Reference proteome</keyword>
<dbReference type="HOGENOM" id="CLU_1732577_0_0_1"/>
<organism evidence="3">
    <name type="scientific">Serpula lacrymans var. lacrymans (strain S7.3)</name>
    <name type="common">Dry rot fungus</name>
    <dbReference type="NCBI Taxonomy" id="936435"/>
    <lineage>
        <taxon>Eukaryota</taxon>
        <taxon>Fungi</taxon>
        <taxon>Dikarya</taxon>
        <taxon>Basidiomycota</taxon>
        <taxon>Agaricomycotina</taxon>
        <taxon>Agaricomycetes</taxon>
        <taxon>Agaricomycetidae</taxon>
        <taxon>Boletales</taxon>
        <taxon>Coniophorineae</taxon>
        <taxon>Serpulaceae</taxon>
        <taxon>Serpula</taxon>
    </lineage>
</organism>
<dbReference type="OrthoDB" id="3265353at2759"/>